<dbReference type="Proteomes" id="UP000515297">
    <property type="component" value="Chromosome"/>
</dbReference>
<accession>A0A7G6VRC0</accession>
<dbReference type="RefSeq" id="WP_185883579.1">
    <property type="nucleotide sequence ID" value="NZ_CP060052.1"/>
</dbReference>
<dbReference type="AlphaFoldDB" id="A0A7G6VRC0"/>
<reference evidence="1 2" key="1">
    <citation type="submission" date="2020-08" db="EMBL/GenBank/DDBJ databases">
        <authorList>
            <person name="Liu G."/>
            <person name="Sun C."/>
        </authorList>
    </citation>
    <scope>NUCLEOTIDE SEQUENCE [LARGE SCALE GENOMIC DNA]</scope>
    <source>
        <strain evidence="1 2">OT19</strain>
    </source>
</reference>
<protein>
    <submittedName>
        <fullName evidence="1">Uncharacterized protein</fullName>
    </submittedName>
</protein>
<name>A0A7G6VRC0_9SPHN</name>
<proteinExistence type="predicted"/>
<gene>
    <name evidence="1" type="ORF">H4O24_09810</name>
</gene>
<evidence type="ECO:0000313" key="1">
    <source>
        <dbReference type="EMBL" id="QNE04285.1"/>
    </source>
</evidence>
<dbReference type="EMBL" id="CP060052">
    <property type="protein sequence ID" value="QNE04285.1"/>
    <property type="molecule type" value="Genomic_DNA"/>
</dbReference>
<organism evidence="1 2">
    <name type="scientific">Croceicoccus marinus</name>
    <dbReference type="NCBI Taxonomy" id="450378"/>
    <lineage>
        <taxon>Bacteria</taxon>
        <taxon>Pseudomonadati</taxon>
        <taxon>Pseudomonadota</taxon>
        <taxon>Alphaproteobacteria</taxon>
        <taxon>Sphingomonadales</taxon>
        <taxon>Erythrobacteraceae</taxon>
        <taxon>Croceicoccus</taxon>
    </lineage>
</organism>
<sequence>MPLEIPAPSDRDTIDHARRWRAHVEAGRIGTGTPSTDEIALQHLHNEEVLWGRARTFAYPTPRRWWRG</sequence>
<evidence type="ECO:0000313" key="2">
    <source>
        <dbReference type="Proteomes" id="UP000515297"/>
    </source>
</evidence>